<keyword evidence="6" id="KW-1185">Reference proteome</keyword>
<evidence type="ECO:0000259" key="4">
    <source>
        <dbReference type="SMART" id="SM00903"/>
    </source>
</evidence>
<dbReference type="STRING" id="1109412.BN1221_04473c"/>
<evidence type="ECO:0000256" key="1">
    <source>
        <dbReference type="ARBA" id="ARBA00001917"/>
    </source>
</evidence>
<dbReference type="Proteomes" id="UP000044377">
    <property type="component" value="Unassembled WGS sequence"/>
</dbReference>
<accession>A0A0G4K1A7</accession>
<evidence type="ECO:0000313" key="6">
    <source>
        <dbReference type="Proteomes" id="UP000044377"/>
    </source>
</evidence>
<name>A0A0G4K1A7_9GAMM</name>
<gene>
    <name evidence="5" type="ORF">BN1221_04473c</name>
</gene>
<dbReference type="InterPro" id="IPR002563">
    <property type="entry name" value="Flavin_Rdtase-like_dom"/>
</dbReference>
<feature type="domain" description="Flavin reductase like" evidence="4">
    <location>
        <begin position="16"/>
        <end position="157"/>
    </location>
</feature>
<evidence type="ECO:0000256" key="3">
    <source>
        <dbReference type="ARBA" id="ARBA00038054"/>
    </source>
</evidence>
<dbReference type="EMBL" id="CGIG01000001">
    <property type="protein sequence ID" value="CPR20718.1"/>
    <property type="molecule type" value="Genomic_DNA"/>
</dbReference>
<dbReference type="Pfam" id="PF01613">
    <property type="entry name" value="Flavin_Reduct"/>
    <property type="match status" value="1"/>
</dbReference>
<proteinExistence type="inferred from homology"/>
<evidence type="ECO:0000313" key="5">
    <source>
        <dbReference type="EMBL" id="CPR20718.1"/>
    </source>
</evidence>
<reference evidence="6" key="1">
    <citation type="submission" date="2015-01" db="EMBL/GenBank/DDBJ databases">
        <authorList>
            <person name="Paterson Steve"/>
        </authorList>
    </citation>
    <scope>NUCLEOTIDE SEQUENCE [LARGE SCALE GENOMIC DNA]</scope>
    <source>
        <strain evidence="6">OBR1</strain>
    </source>
</reference>
<dbReference type="Gene3D" id="2.30.110.10">
    <property type="entry name" value="Electron Transport, Fmn-binding Protein, Chain A"/>
    <property type="match status" value="1"/>
</dbReference>
<dbReference type="AlphaFoldDB" id="A0A0G4K1A7"/>
<organism evidence="5 6">
    <name type="scientific">Brenneria goodwinii</name>
    <dbReference type="NCBI Taxonomy" id="1109412"/>
    <lineage>
        <taxon>Bacteria</taxon>
        <taxon>Pseudomonadati</taxon>
        <taxon>Pseudomonadota</taxon>
        <taxon>Gammaproteobacteria</taxon>
        <taxon>Enterobacterales</taxon>
        <taxon>Pectobacteriaceae</taxon>
        <taxon>Brenneria</taxon>
    </lineage>
</organism>
<dbReference type="PANTHER" id="PTHR43567:SF1">
    <property type="entry name" value="FLAVOREDOXIN"/>
    <property type="match status" value="1"/>
</dbReference>
<sequence>MEANMQDLPIEQAFTLIEPGPVILVTTHDGQKDNVMTITWTMVLGFSASFAITTGPWNYSYAALQTSKECVISIPTVDMIDTVVGIGTCSGKDTDKFRKFGLTPVRGRHVKAPLIKESLANIECRVVDIIDQHSIIVLDGIAAYYDDARAEKRMLHAVGDGTFIVDGQRIDRREMMRSKLPDVF</sequence>
<dbReference type="SMART" id="SM00903">
    <property type="entry name" value="Flavin_Reduct"/>
    <property type="match status" value="1"/>
</dbReference>
<evidence type="ECO:0000256" key="2">
    <source>
        <dbReference type="ARBA" id="ARBA00022630"/>
    </source>
</evidence>
<dbReference type="PANTHER" id="PTHR43567">
    <property type="entry name" value="FLAVOREDOXIN-RELATED-RELATED"/>
    <property type="match status" value="1"/>
</dbReference>
<dbReference type="GO" id="GO:0010181">
    <property type="term" value="F:FMN binding"/>
    <property type="evidence" value="ECO:0007669"/>
    <property type="project" value="InterPro"/>
</dbReference>
<dbReference type="GO" id="GO:0016646">
    <property type="term" value="F:oxidoreductase activity, acting on the CH-NH group of donors, NAD or NADP as acceptor"/>
    <property type="evidence" value="ECO:0007669"/>
    <property type="project" value="UniProtKB-ARBA"/>
</dbReference>
<dbReference type="InterPro" id="IPR052174">
    <property type="entry name" value="Flavoredoxin"/>
</dbReference>
<comment type="similarity">
    <text evidence="3">Belongs to the flavoredoxin family.</text>
</comment>
<protein>
    <submittedName>
        <fullName evidence="5">Flavoredoxin</fullName>
    </submittedName>
</protein>
<dbReference type="SUPFAM" id="SSF50475">
    <property type="entry name" value="FMN-binding split barrel"/>
    <property type="match status" value="1"/>
</dbReference>
<comment type="cofactor">
    <cofactor evidence="1">
        <name>FMN</name>
        <dbReference type="ChEBI" id="CHEBI:58210"/>
    </cofactor>
</comment>
<dbReference type="InterPro" id="IPR012349">
    <property type="entry name" value="Split_barrel_FMN-bd"/>
</dbReference>
<keyword evidence="2" id="KW-0285">Flavoprotein</keyword>